<dbReference type="OrthoDB" id="432685at2759"/>
<dbReference type="AlphaFoldDB" id="F2TY27"/>
<dbReference type="Pfam" id="PF00175">
    <property type="entry name" value="NAD_binding_1"/>
    <property type="match status" value="1"/>
</dbReference>
<evidence type="ECO:0000259" key="11">
    <source>
        <dbReference type="PROSITE" id="PS51384"/>
    </source>
</evidence>
<dbReference type="Gene3D" id="3.40.50.80">
    <property type="entry name" value="Nucleotide-binding domain of ferredoxin-NADP reductase (FNR) module"/>
    <property type="match status" value="1"/>
</dbReference>
<feature type="binding site" evidence="8">
    <location>
        <position position="107"/>
    </location>
    <ligand>
        <name>FAD</name>
        <dbReference type="ChEBI" id="CHEBI:57692"/>
    </ligand>
</feature>
<evidence type="ECO:0000256" key="10">
    <source>
        <dbReference type="SAM" id="Phobius"/>
    </source>
</evidence>
<keyword evidence="3 8" id="KW-0274">FAD</keyword>
<dbReference type="InterPro" id="IPR017927">
    <property type="entry name" value="FAD-bd_FR_type"/>
</dbReference>
<dbReference type="InterPro" id="IPR008333">
    <property type="entry name" value="Cbr1-like_FAD-bd_dom"/>
</dbReference>
<dbReference type="GeneID" id="16079056"/>
<dbReference type="PANTHER" id="PTHR19370">
    <property type="entry name" value="NADH-CYTOCHROME B5 REDUCTASE"/>
    <property type="match status" value="1"/>
</dbReference>
<dbReference type="GO" id="GO:0090524">
    <property type="term" value="F:cytochrome-b5 reductase activity, acting on NADH"/>
    <property type="evidence" value="ECO:0007669"/>
    <property type="project" value="UniProtKB-EC"/>
</dbReference>
<dbReference type="Pfam" id="PF00970">
    <property type="entry name" value="FAD_binding_6"/>
    <property type="match status" value="1"/>
</dbReference>
<dbReference type="KEGG" id="sre:PTSG_00989"/>
<dbReference type="InterPro" id="IPR001834">
    <property type="entry name" value="CBR-like"/>
</dbReference>
<dbReference type="GO" id="GO:0071949">
    <property type="term" value="F:FAD binding"/>
    <property type="evidence" value="ECO:0007669"/>
    <property type="project" value="TreeGrafter"/>
</dbReference>
<dbReference type="InParanoid" id="F2TY27"/>
<dbReference type="GO" id="GO:0016126">
    <property type="term" value="P:sterol biosynthetic process"/>
    <property type="evidence" value="ECO:0007669"/>
    <property type="project" value="UniProtKB-KW"/>
</dbReference>
<dbReference type="EC" id="1.6.2.2" evidence="9"/>
<keyword evidence="6" id="KW-0753">Steroid metabolism</keyword>
<dbReference type="eggNOG" id="KOG0534">
    <property type="taxonomic scope" value="Eukaryota"/>
</dbReference>
<keyword evidence="6" id="KW-0756">Sterol biosynthesis</keyword>
<keyword evidence="2 8" id="KW-0285">Flavoprotein</keyword>
<evidence type="ECO:0000313" key="13">
    <source>
        <dbReference type="Proteomes" id="UP000007799"/>
    </source>
</evidence>
<feature type="binding site" evidence="8">
    <location>
        <position position="143"/>
    </location>
    <ligand>
        <name>FAD</name>
        <dbReference type="ChEBI" id="CHEBI:57692"/>
    </ligand>
</feature>
<keyword evidence="10" id="KW-0812">Transmembrane</keyword>
<gene>
    <name evidence="12" type="ORF">PTSG_00989</name>
</gene>
<feature type="binding site" evidence="8">
    <location>
        <position position="141"/>
    </location>
    <ligand>
        <name>FAD</name>
        <dbReference type="ChEBI" id="CHEBI:57692"/>
    </ligand>
</feature>
<dbReference type="PRINTS" id="PR00406">
    <property type="entry name" value="CYTB5RDTASE"/>
</dbReference>
<dbReference type="PROSITE" id="PS51384">
    <property type="entry name" value="FAD_FR"/>
    <property type="match status" value="1"/>
</dbReference>
<feature type="transmembrane region" description="Helical" evidence="10">
    <location>
        <begin position="20"/>
        <end position="46"/>
    </location>
</feature>
<evidence type="ECO:0000256" key="6">
    <source>
        <dbReference type="ARBA" id="ARBA00023011"/>
    </source>
</evidence>
<keyword evidence="7 9" id="KW-0520">NAD</keyword>
<accession>F2TY27</accession>
<dbReference type="Proteomes" id="UP000007799">
    <property type="component" value="Unassembled WGS sequence"/>
</dbReference>
<keyword evidence="5 9" id="KW-0560">Oxidoreductase</keyword>
<feature type="binding site" evidence="8">
    <location>
        <position position="124"/>
    </location>
    <ligand>
        <name>FAD</name>
        <dbReference type="ChEBI" id="CHEBI:57692"/>
    </ligand>
</feature>
<dbReference type="FunFam" id="3.40.50.80:FF:000005">
    <property type="entry name" value="NADH-cytochrome b5 reductase"/>
    <property type="match status" value="1"/>
</dbReference>
<feature type="binding site" evidence="8">
    <location>
        <position position="109"/>
    </location>
    <ligand>
        <name>FAD</name>
        <dbReference type="ChEBI" id="CHEBI:57692"/>
    </ligand>
</feature>
<keyword evidence="4" id="KW-0443">Lipid metabolism</keyword>
<dbReference type="STRING" id="946362.F2TY27"/>
<dbReference type="InterPro" id="IPR001433">
    <property type="entry name" value="OxRdtase_FAD/NAD-bd"/>
</dbReference>
<proteinExistence type="inferred from homology"/>
<feature type="binding site" evidence="8">
    <location>
        <position position="142"/>
    </location>
    <ligand>
        <name>FAD</name>
        <dbReference type="ChEBI" id="CHEBI:57692"/>
    </ligand>
</feature>
<dbReference type="EMBL" id="GL832956">
    <property type="protein sequence ID" value="EGD76286.1"/>
    <property type="molecule type" value="Genomic_DNA"/>
</dbReference>
<comment type="catalytic activity">
    <reaction evidence="9">
        <text>2 Fe(III)-[cytochrome b5] + NADH = 2 Fe(II)-[cytochrome b5] + NAD(+) + H(+)</text>
        <dbReference type="Rhea" id="RHEA:46680"/>
        <dbReference type="Rhea" id="RHEA-COMP:10438"/>
        <dbReference type="Rhea" id="RHEA-COMP:10439"/>
        <dbReference type="ChEBI" id="CHEBI:15378"/>
        <dbReference type="ChEBI" id="CHEBI:29033"/>
        <dbReference type="ChEBI" id="CHEBI:29034"/>
        <dbReference type="ChEBI" id="CHEBI:57540"/>
        <dbReference type="ChEBI" id="CHEBI:57945"/>
        <dbReference type="EC" id="1.6.2.2"/>
    </reaction>
</comment>
<dbReference type="SUPFAM" id="SSF52343">
    <property type="entry name" value="Ferredoxin reductase-like, C-terminal NADP-linked domain"/>
    <property type="match status" value="1"/>
</dbReference>
<dbReference type="InterPro" id="IPR001709">
    <property type="entry name" value="Flavoprot_Pyr_Nucl_cyt_Rdtase"/>
</dbReference>
<evidence type="ECO:0000256" key="2">
    <source>
        <dbReference type="ARBA" id="ARBA00022630"/>
    </source>
</evidence>
<keyword evidence="10" id="KW-1133">Transmembrane helix</keyword>
<comment type="similarity">
    <text evidence="9">Belongs to the flavoprotein pyridine nucleotide cytochrome reductase family.</text>
</comment>
<dbReference type="PRINTS" id="PR00371">
    <property type="entry name" value="FPNCR"/>
</dbReference>
<dbReference type="InterPro" id="IPR017938">
    <property type="entry name" value="Riboflavin_synthase-like_b-brl"/>
</dbReference>
<keyword evidence="6" id="KW-1207">Sterol metabolism</keyword>
<evidence type="ECO:0000256" key="7">
    <source>
        <dbReference type="ARBA" id="ARBA00023027"/>
    </source>
</evidence>
<comment type="cofactor">
    <cofactor evidence="1 8 9">
        <name>FAD</name>
        <dbReference type="ChEBI" id="CHEBI:57692"/>
    </cofactor>
</comment>
<evidence type="ECO:0000256" key="3">
    <source>
        <dbReference type="ARBA" id="ARBA00022827"/>
    </source>
</evidence>
<keyword evidence="4" id="KW-0752">Steroid biosynthesis</keyword>
<keyword evidence="10" id="KW-0472">Membrane</keyword>
<reference evidence="12" key="1">
    <citation type="submission" date="2009-08" db="EMBL/GenBank/DDBJ databases">
        <title>Annotation of Salpingoeca rosetta.</title>
        <authorList>
            <consortium name="The Broad Institute Genome Sequencing Platform"/>
            <person name="Russ C."/>
            <person name="Cuomo C."/>
            <person name="Burger G."/>
            <person name="Gray M.W."/>
            <person name="Holland P.W.H."/>
            <person name="King N."/>
            <person name="Lang F.B.F."/>
            <person name="Roger A.J."/>
            <person name="Ruiz-Trillo I."/>
            <person name="Young S.K."/>
            <person name="Zeng Q."/>
            <person name="Gargeya S."/>
            <person name="Alvarado L."/>
            <person name="Berlin A."/>
            <person name="Chapman S.B."/>
            <person name="Chen Z."/>
            <person name="Freedman E."/>
            <person name="Gellesch M."/>
            <person name="Goldberg J."/>
            <person name="Griggs A."/>
            <person name="Gujja S."/>
            <person name="Heilman E."/>
            <person name="Heiman D."/>
            <person name="Howarth C."/>
            <person name="Mehta T."/>
            <person name="Neiman D."/>
            <person name="Pearson M."/>
            <person name="Roberts A."/>
            <person name="Saif S."/>
            <person name="Shea T."/>
            <person name="Shenoy N."/>
            <person name="Sisk P."/>
            <person name="Stolte C."/>
            <person name="Sykes S."/>
            <person name="White J."/>
            <person name="Yandava C."/>
            <person name="Haas B."/>
            <person name="Nusbaum C."/>
            <person name="Birren B."/>
        </authorList>
    </citation>
    <scope>NUCLEOTIDE SEQUENCE [LARGE SCALE GENOMIC DNA]</scope>
    <source>
        <strain evidence="12">ATCC 50818</strain>
    </source>
</reference>
<feature type="binding site" evidence="8">
    <location>
        <position position="201"/>
    </location>
    <ligand>
        <name>FAD</name>
        <dbReference type="ChEBI" id="CHEBI:57692"/>
    </ligand>
</feature>
<dbReference type="FunFam" id="2.40.30.10:FF:000021">
    <property type="entry name" value="NADH-cytochrome b5 reductase"/>
    <property type="match status" value="1"/>
</dbReference>
<name>F2TY27_SALR5</name>
<evidence type="ECO:0000256" key="5">
    <source>
        <dbReference type="ARBA" id="ARBA00023002"/>
    </source>
</evidence>
<keyword evidence="13" id="KW-1185">Reference proteome</keyword>
<dbReference type="FunCoup" id="F2TY27">
    <property type="interactions" value="1468"/>
</dbReference>
<sequence length="315" mass="35032">MPSINWRTVGFVGTLAAGAGWAISIPAAIGALIAGLGGAFFMKVLFNQPVALDPSKKIPFPLESVTELTHDTKLFRFSLQSKDHKLGLPVGQHMNLVAKVDGRTVIRAYTPVSSDDDLGYFDLVVKVYRKNVHPKFPEGGKMSQYLETLKIGDTIDVRGPAGHITYLGNGHFEFADKSKKLPPRRRHVKKIGMMAGGTGITPMLQIIQDVLKHPNDKTEIHLIFANQTEQDILVHDQLEKCAKDPRVHIWYTLDRPPQGWKYSEGFIDEEMIRKHLPGPANDTQILMCGPPPMIKFACMPNLEKIGFTPDQIATF</sequence>
<protein>
    <recommendedName>
        <fullName evidence="9">NADH-cytochrome b5 reductase</fullName>
        <ecNumber evidence="9">1.6.2.2</ecNumber>
    </recommendedName>
</protein>
<evidence type="ECO:0000256" key="1">
    <source>
        <dbReference type="ARBA" id="ARBA00001974"/>
    </source>
</evidence>
<dbReference type="Gene3D" id="2.40.30.10">
    <property type="entry name" value="Translation factors"/>
    <property type="match status" value="1"/>
</dbReference>
<dbReference type="InterPro" id="IPR039261">
    <property type="entry name" value="FNR_nucleotide-bd"/>
</dbReference>
<dbReference type="OMA" id="VQIFMCG"/>
<dbReference type="RefSeq" id="XP_004998461.1">
    <property type="nucleotide sequence ID" value="XM_004998404.1"/>
</dbReference>
<dbReference type="PANTHER" id="PTHR19370:SF185">
    <property type="entry name" value="NADH-CYTOCHROME B5 REDUCTASE"/>
    <property type="match status" value="1"/>
</dbReference>
<dbReference type="CDD" id="cd06183">
    <property type="entry name" value="cyt_b5_reduct_like"/>
    <property type="match status" value="1"/>
</dbReference>
<feature type="domain" description="FAD-binding FR-type" evidence="11">
    <location>
        <begin position="55"/>
        <end position="167"/>
    </location>
</feature>
<keyword evidence="4" id="KW-0444">Lipid biosynthesis</keyword>
<evidence type="ECO:0000256" key="4">
    <source>
        <dbReference type="ARBA" id="ARBA00022955"/>
    </source>
</evidence>
<organism evidence="13">
    <name type="scientific">Salpingoeca rosetta (strain ATCC 50818 / BSB-021)</name>
    <dbReference type="NCBI Taxonomy" id="946362"/>
    <lineage>
        <taxon>Eukaryota</taxon>
        <taxon>Choanoflagellata</taxon>
        <taxon>Craspedida</taxon>
        <taxon>Salpingoecidae</taxon>
        <taxon>Salpingoeca</taxon>
    </lineage>
</organism>
<evidence type="ECO:0000256" key="8">
    <source>
        <dbReference type="PIRSR" id="PIRSR601834-1"/>
    </source>
</evidence>
<evidence type="ECO:0000313" key="12">
    <source>
        <dbReference type="EMBL" id="EGD76286.1"/>
    </source>
</evidence>
<evidence type="ECO:0000256" key="9">
    <source>
        <dbReference type="RuleBase" id="RU361226"/>
    </source>
</evidence>
<dbReference type="SUPFAM" id="SSF63380">
    <property type="entry name" value="Riboflavin synthase domain-like"/>
    <property type="match status" value="1"/>
</dbReference>
<feature type="binding site" evidence="8">
    <location>
        <position position="126"/>
    </location>
    <ligand>
        <name>FAD</name>
        <dbReference type="ChEBI" id="CHEBI:57692"/>
    </ligand>
</feature>